<accession>A0A5B7FBC9</accession>
<proteinExistence type="predicted"/>
<reference evidence="1 2" key="1">
    <citation type="submission" date="2019-05" db="EMBL/GenBank/DDBJ databases">
        <title>Another draft genome of Portunus trituberculatus and its Hox gene families provides insights of decapod evolution.</title>
        <authorList>
            <person name="Jeong J.-H."/>
            <person name="Song I."/>
            <person name="Kim S."/>
            <person name="Choi T."/>
            <person name="Kim D."/>
            <person name="Ryu S."/>
            <person name="Kim W."/>
        </authorList>
    </citation>
    <scope>NUCLEOTIDE SEQUENCE [LARGE SCALE GENOMIC DNA]</scope>
    <source>
        <tissue evidence="1">Muscle</tissue>
    </source>
</reference>
<evidence type="ECO:0000313" key="2">
    <source>
        <dbReference type="Proteomes" id="UP000324222"/>
    </source>
</evidence>
<organism evidence="1 2">
    <name type="scientific">Portunus trituberculatus</name>
    <name type="common">Swimming crab</name>
    <name type="synonym">Neptunus trituberculatus</name>
    <dbReference type="NCBI Taxonomy" id="210409"/>
    <lineage>
        <taxon>Eukaryota</taxon>
        <taxon>Metazoa</taxon>
        <taxon>Ecdysozoa</taxon>
        <taxon>Arthropoda</taxon>
        <taxon>Crustacea</taxon>
        <taxon>Multicrustacea</taxon>
        <taxon>Malacostraca</taxon>
        <taxon>Eumalacostraca</taxon>
        <taxon>Eucarida</taxon>
        <taxon>Decapoda</taxon>
        <taxon>Pleocyemata</taxon>
        <taxon>Brachyura</taxon>
        <taxon>Eubrachyura</taxon>
        <taxon>Portunoidea</taxon>
        <taxon>Portunidae</taxon>
        <taxon>Portuninae</taxon>
        <taxon>Portunus</taxon>
    </lineage>
</organism>
<protein>
    <submittedName>
        <fullName evidence="1">Uncharacterized protein</fullName>
    </submittedName>
</protein>
<dbReference type="EMBL" id="VSRR010005483">
    <property type="protein sequence ID" value="MPC42559.1"/>
    <property type="molecule type" value="Genomic_DNA"/>
</dbReference>
<dbReference type="Proteomes" id="UP000324222">
    <property type="component" value="Unassembled WGS sequence"/>
</dbReference>
<evidence type="ECO:0000313" key="1">
    <source>
        <dbReference type="EMBL" id="MPC42559.1"/>
    </source>
</evidence>
<sequence>MQYLHYALGSHHTSRYLGLFVGMAVRLQVFRSPASAVCDSCFDGSQKMESCLKGRPAIHSSTYDSWKEEGEDHATHHHRLQLTAMAISQPQTAGVD</sequence>
<comment type="caution">
    <text evidence="1">The sequence shown here is derived from an EMBL/GenBank/DDBJ whole genome shotgun (WGS) entry which is preliminary data.</text>
</comment>
<gene>
    <name evidence="1" type="ORF">E2C01_036181</name>
</gene>
<keyword evidence="2" id="KW-1185">Reference proteome</keyword>
<name>A0A5B7FBC9_PORTR</name>
<dbReference type="AlphaFoldDB" id="A0A5B7FBC9"/>